<dbReference type="EMBL" id="PXYV01000039">
    <property type="protein sequence ID" value="PSR21221.1"/>
    <property type="molecule type" value="Genomic_DNA"/>
</dbReference>
<evidence type="ECO:0000256" key="4">
    <source>
        <dbReference type="ARBA" id="ARBA00022801"/>
    </source>
</evidence>
<dbReference type="FunFam" id="3.90.80.10:FF:000003">
    <property type="entry name" value="Inorganic pyrophosphatase"/>
    <property type="match status" value="1"/>
</dbReference>
<gene>
    <name evidence="7" type="primary">ppa</name>
    <name evidence="8" type="ORF">C7B45_11810</name>
</gene>
<evidence type="ECO:0000313" key="9">
    <source>
        <dbReference type="Proteomes" id="UP000241848"/>
    </source>
</evidence>
<proteinExistence type="inferred from homology"/>
<comment type="function">
    <text evidence="7">Catalyzes the hydrolysis of inorganic pyrophosphate (PPi) forming two phosphate ions.</text>
</comment>
<comment type="catalytic activity">
    <reaction evidence="6 7">
        <text>diphosphate + H2O = 2 phosphate + H(+)</text>
        <dbReference type="Rhea" id="RHEA:24576"/>
        <dbReference type="ChEBI" id="CHEBI:15377"/>
        <dbReference type="ChEBI" id="CHEBI:15378"/>
        <dbReference type="ChEBI" id="CHEBI:33019"/>
        <dbReference type="ChEBI" id="CHEBI:43474"/>
        <dbReference type="EC" id="3.6.1.1"/>
    </reaction>
</comment>
<dbReference type="Proteomes" id="UP000241848">
    <property type="component" value="Unassembled WGS sequence"/>
</dbReference>
<feature type="binding site" evidence="7">
    <location>
        <position position="52"/>
    </location>
    <ligand>
        <name>Mg(2+)</name>
        <dbReference type="ChEBI" id="CHEBI:18420"/>
        <label>1</label>
    </ligand>
</feature>
<dbReference type="CDD" id="cd00412">
    <property type="entry name" value="pyrophosphatase"/>
    <property type="match status" value="1"/>
</dbReference>
<feature type="binding site" evidence="7">
    <location>
        <position position="89"/>
    </location>
    <ligand>
        <name>Mg(2+)</name>
        <dbReference type="ChEBI" id="CHEBI:18420"/>
        <label>1</label>
    </ligand>
</feature>
<comment type="cofactor">
    <cofactor evidence="1 7">
        <name>Mg(2+)</name>
        <dbReference type="ChEBI" id="CHEBI:18420"/>
    </cofactor>
</comment>
<protein>
    <recommendedName>
        <fullName evidence="7">Inorganic pyrophosphatase</fullName>
        <ecNumber evidence="7">3.6.1.1</ecNumber>
    </recommendedName>
    <alternativeName>
        <fullName evidence="7">Pyrophosphate phospho-hydrolase</fullName>
        <shortName evidence="7">PPase</shortName>
    </alternativeName>
</protein>
<dbReference type="EC" id="3.6.1.1" evidence="7"/>
<evidence type="ECO:0000256" key="7">
    <source>
        <dbReference type="HAMAP-Rule" id="MF_00209"/>
    </source>
</evidence>
<dbReference type="PANTHER" id="PTHR10286">
    <property type="entry name" value="INORGANIC PYROPHOSPHATASE"/>
    <property type="match status" value="1"/>
</dbReference>
<feature type="binding site" evidence="7">
    <location>
        <position position="30"/>
    </location>
    <ligand>
        <name>substrate</name>
    </ligand>
</feature>
<feature type="binding site" evidence="7">
    <location>
        <position position="57"/>
    </location>
    <ligand>
        <name>Mg(2+)</name>
        <dbReference type="ChEBI" id="CHEBI:18420"/>
        <label>2</label>
    </ligand>
</feature>
<evidence type="ECO:0000256" key="3">
    <source>
        <dbReference type="ARBA" id="ARBA00022723"/>
    </source>
</evidence>
<organism evidence="8 9">
    <name type="scientific">Sulfobacillus acidophilus</name>
    <dbReference type="NCBI Taxonomy" id="53633"/>
    <lineage>
        <taxon>Bacteria</taxon>
        <taxon>Bacillati</taxon>
        <taxon>Bacillota</taxon>
        <taxon>Clostridia</taxon>
        <taxon>Eubacteriales</taxon>
        <taxon>Clostridiales Family XVII. Incertae Sedis</taxon>
        <taxon>Sulfobacillus</taxon>
    </lineage>
</organism>
<dbReference type="GO" id="GO:0006796">
    <property type="term" value="P:phosphate-containing compound metabolic process"/>
    <property type="evidence" value="ECO:0007669"/>
    <property type="project" value="InterPro"/>
</dbReference>
<keyword evidence="5 7" id="KW-0460">Magnesium</keyword>
<sequence>MKVDVLIEIPQGSQNKYEVDHESGRIRLDRVLHSSMHYPTEYGFVDETLAEDGDPIDVLVLTSFPTFPGCIVSARIIGMLEMSDDKGVDTKLFGVAADDPRYNHVQTLDDVSPHILKEIAHFFQTYKQLENKEVHIGEWRGEADAITVLEDCRQRYHNSH</sequence>
<dbReference type="GO" id="GO:0005737">
    <property type="term" value="C:cytoplasm"/>
    <property type="evidence" value="ECO:0007669"/>
    <property type="project" value="UniProtKB-SubCell"/>
</dbReference>
<evidence type="ECO:0000256" key="1">
    <source>
        <dbReference type="ARBA" id="ARBA00001946"/>
    </source>
</evidence>
<evidence type="ECO:0000313" key="8">
    <source>
        <dbReference type="EMBL" id="PSR21221.1"/>
    </source>
</evidence>
<evidence type="ECO:0000256" key="2">
    <source>
        <dbReference type="ARBA" id="ARBA00022490"/>
    </source>
</evidence>
<feature type="binding site" evidence="7">
    <location>
        <position position="16"/>
    </location>
    <ligand>
        <name>substrate</name>
    </ligand>
</feature>
<dbReference type="GO" id="GO:0000287">
    <property type="term" value="F:magnesium ion binding"/>
    <property type="evidence" value="ECO:0007669"/>
    <property type="project" value="UniProtKB-UniRule"/>
</dbReference>
<comment type="similarity">
    <text evidence="7">Belongs to the PPase family.</text>
</comment>
<comment type="subunit">
    <text evidence="7">Homohexamer.</text>
</comment>
<feature type="binding site" evidence="7">
    <location>
        <position position="126"/>
    </location>
    <ligand>
        <name>substrate</name>
    </ligand>
</feature>
<comment type="caution">
    <text evidence="8">The sequence shown here is derived from an EMBL/GenBank/DDBJ whole genome shotgun (WGS) entry which is preliminary data.</text>
</comment>
<keyword evidence="2 7" id="KW-0963">Cytoplasm</keyword>
<evidence type="ECO:0000256" key="5">
    <source>
        <dbReference type="ARBA" id="ARBA00022842"/>
    </source>
</evidence>
<name>A0A2T2WG53_9FIRM</name>
<feature type="binding site" evidence="7">
    <location>
        <position position="42"/>
    </location>
    <ligand>
        <name>substrate</name>
    </ligand>
</feature>
<dbReference type="Pfam" id="PF00719">
    <property type="entry name" value="Pyrophosphatase"/>
    <property type="match status" value="1"/>
</dbReference>
<reference evidence="8 9" key="1">
    <citation type="journal article" date="2014" name="BMC Genomics">
        <title>Comparison of environmental and isolate Sulfobacillus genomes reveals diverse carbon, sulfur, nitrogen, and hydrogen metabolisms.</title>
        <authorList>
            <person name="Justice N.B."/>
            <person name="Norman A."/>
            <person name="Brown C.T."/>
            <person name="Singh A."/>
            <person name="Thomas B.C."/>
            <person name="Banfield J.F."/>
        </authorList>
    </citation>
    <scope>NUCLEOTIDE SEQUENCE [LARGE SCALE GENOMIC DNA]</scope>
    <source>
        <strain evidence="8">AMDSBA3</strain>
    </source>
</reference>
<accession>A0A2T2WG53</accession>
<dbReference type="GO" id="GO:0004427">
    <property type="term" value="F:inorganic diphosphate phosphatase activity"/>
    <property type="evidence" value="ECO:0007669"/>
    <property type="project" value="UniProtKB-UniRule"/>
</dbReference>
<keyword evidence="3 7" id="KW-0479">Metal-binding</keyword>
<comment type="subcellular location">
    <subcellularLocation>
        <location evidence="7">Cytoplasm</location>
    </subcellularLocation>
</comment>
<feature type="binding site" evidence="7">
    <location>
        <position position="57"/>
    </location>
    <ligand>
        <name>Mg(2+)</name>
        <dbReference type="ChEBI" id="CHEBI:18420"/>
        <label>1</label>
    </ligand>
</feature>
<dbReference type="SUPFAM" id="SSF50324">
    <property type="entry name" value="Inorganic pyrophosphatase"/>
    <property type="match status" value="1"/>
</dbReference>
<dbReference type="AlphaFoldDB" id="A0A2T2WG53"/>
<dbReference type="InterPro" id="IPR008162">
    <property type="entry name" value="Pyrophosphatase"/>
</dbReference>
<dbReference type="PROSITE" id="PS00387">
    <property type="entry name" value="PPASE"/>
    <property type="match status" value="1"/>
</dbReference>
<dbReference type="InterPro" id="IPR036649">
    <property type="entry name" value="Pyrophosphatase_sf"/>
</dbReference>
<evidence type="ECO:0000256" key="6">
    <source>
        <dbReference type="ARBA" id="ARBA00047820"/>
    </source>
</evidence>
<dbReference type="Gene3D" id="3.90.80.10">
    <property type="entry name" value="Inorganic pyrophosphatase"/>
    <property type="match status" value="1"/>
</dbReference>
<dbReference type="HAMAP" id="MF_00209">
    <property type="entry name" value="Inorganic_PPase"/>
    <property type="match status" value="1"/>
</dbReference>
<keyword evidence="4 7" id="KW-0378">Hydrolase</keyword>